<evidence type="ECO:0000313" key="4">
    <source>
        <dbReference type="Proteomes" id="UP000000437"/>
    </source>
</evidence>
<dbReference type="AlphaFoldDB" id="Q1ED31"/>
<reference evidence="5" key="5">
    <citation type="submission" date="2025-04" db="UniProtKB">
        <authorList>
            <consortium name="RefSeq"/>
        </authorList>
    </citation>
    <scope>IDENTIFICATION</scope>
</reference>
<dbReference type="RefSeq" id="NP_001025323.2">
    <property type="nucleotide sequence ID" value="NM_001030152.3"/>
</dbReference>
<reference evidence="5" key="4">
    <citation type="journal article" date="2016" name="BMC Genomics">
        <title>Gene evolution and gene expression after whole genome duplication in fish: the PhyloFish database.</title>
        <authorList>
            <person name="Pasquier J."/>
            <person name="Cabau C."/>
            <person name="Nguyen T."/>
            <person name="Jouanno E."/>
            <person name="Severac D."/>
            <person name="Braasch I."/>
            <person name="Journot L."/>
            <person name="Pontarotti P."/>
            <person name="Klopp C."/>
            <person name="Postlethwait J.H."/>
            <person name="Guiguen Y."/>
            <person name="Bobe J."/>
        </authorList>
    </citation>
    <scope>NUCLEOTIDE SEQUENCE</scope>
</reference>
<dbReference type="InterPro" id="IPR035892">
    <property type="entry name" value="C2_domain_sf"/>
</dbReference>
<feature type="signal peptide" evidence="1">
    <location>
        <begin position="1"/>
        <end position="26"/>
    </location>
</feature>
<dbReference type="Pfam" id="PF00168">
    <property type="entry name" value="C2"/>
    <property type="match status" value="1"/>
</dbReference>
<feature type="chain" id="PRO_5035034345" evidence="1 5">
    <location>
        <begin position="27"/>
        <end position="134"/>
    </location>
</feature>
<evidence type="ECO:0000256" key="1">
    <source>
        <dbReference type="SAM" id="SignalP"/>
    </source>
</evidence>
<protein>
    <submittedName>
        <fullName evidence="3">Si:ch211-240l19.5</fullName>
    </submittedName>
    <submittedName>
        <fullName evidence="5">Uncharacterized protein LOC561089 precursor</fullName>
    </submittedName>
</protein>
<reference evidence="5" key="1">
    <citation type="journal article" date="2006" name="Comp. Biochem. Physiol. B, Biochem. Mol. Biol.">
        <title>Identification of a novel C2 domain factor in ovaries of orange-spotted grouper (Epinephelus coioides).</title>
        <authorList>
            <person name="Ji G.D."/>
            <person name="Zhou L."/>
            <person name="Wang Y."/>
            <person name="Xia W."/>
            <person name="Gui J.F."/>
        </authorList>
    </citation>
    <scope>NUCLEOTIDE SEQUENCE</scope>
</reference>
<dbReference type="CDD" id="cd00030">
    <property type="entry name" value="C2"/>
    <property type="match status" value="1"/>
</dbReference>
<dbReference type="EMBL" id="BC117572">
    <property type="protein sequence ID" value="AAI17573.1"/>
    <property type="molecule type" value="mRNA"/>
</dbReference>
<dbReference type="InterPro" id="IPR000008">
    <property type="entry name" value="C2_dom"/>
</dbReference>
<dbReference type="Gene3D" id="2.60.40.150">
    <property type="entry name" value="C2 domain"/>
    <property type="match status" value="1"/>
</dbReference>
<dbReference type="OrthoDB" id="73919at2759"/>
<dbReference type="PROSITE" id="PS50004">
    <property type="entry name" value="C2"/>
    <property type="match status" value="1"/>
</dbReference>
<reference evidence="4" key="3">
    <citation type="journal article" date="2013" name="Nature">
        <title>The zebrafish reference genome sequence and its relationship to the human genome.</title>
        <authorList>
            <consortium name="Genome Reference Consortium Zebrafish"/>
            <person name="Howe K."/>
            <person name="Clark M.D."/>
            <person name="Torroja C.F."/>
            <person name="Torrance J."/>
            <person name="Berthelot C."/>
            <person name="Muffato M."/>
            <person name="Collins J.E."/>
            <person name="Humphray S."/>
            <person name="McLaren K."/>
            <person name="Matthews L."/>
            <person name="McLaren S."/>
            <person name="Sealy I."/>
            <person name="Caccamo M."/>
            <person name="Churcher C."/>
            <person name="Scott C."/>
            <person name="Barrett J.C."/>
            <person name="Koch R."/>
            <person name="Rauch G.J."/>
            <person name="White S."/>
            <person name="Chow W."/>
            <person name="Kilian B."/>
            <person name="Quintais L.T."/>
            <person name="Guerra-Assuncao J.A."/>
            <person name="Zhou Y."/>
            <person name="Gu Y."/>
            <person name="Yen J."/>
            <person name="Vogel J.H."/>
            <person name="Eyre T."/>
            <person name="Redmond S."/>
            <person name="Banerjee R."/>
            <person name="Chi J."/>
            <person name="Fu B."/>
            <person name="Langley E."/>
            <person name="Maguire S.F."/>
            <person name="Laird G.K."/>
            <person name="Lloyd D."/>
            <person name="Kenyon E."/>
            <person name="Donaldson S."/>
            <person name="Sehra H."/>
            <person name="Almeida-King J."/>
            <person name="Loveland J."/>
            <person name="Trevanion S."/>
            <person name="Jones M."/>
            <person name="Quail M."/>
            <person name="Willey D."/>
            <person name="Hunt A."/>
            <person name="Burton J."/>
            <person name="Sims S."/>
            <person name="McLay K."/>
            <person name="Plumb B."/>
            <person name="Davis J."/>
            <person name="Clee C."/>
            <person name="Oliver K."/>
            <person name="Clark R."/>
            <person name="Riddle C."/>
            <person name="Elliot D."/>
            <person name="Eliott D."/>
            <person name="Threadgold G."/>
            <person name="Harden G."/>
            <person name="Ware D."/>
            <person name="Begum S."/>
            <person name="Mortimore B."/>
            <person name="Mortimer B."/>
            <person name="Kerry G."/>
            <person name="Heath P."/>
            <person name="Phillimore B."/>
            <person name="Tracey A."/>
            <person name="Corby N."/>
            <person name="Dunn M."/>
            <person name="Johnson C."/>
            <person name="Wood J."/>
            <person name="Clark S."/>
            <person name="Pelan S."/>
            <person name="Griffiths G."/>
            <person name="Smith M."/>
            <person name="Glithero R."/>
            <person name="Howden P."/>
            <person name="Barker N."/>
            <person name="Lloyd C."/>
            <person name="Stevens C."/>
            <person name="Harley J."/>
            <person name="Holt K."/>
            <person name="Panagiotidis G."/>
            <person name="Lovell J."/>
            <person name="Beasley H."/>
            <person name="Henderson C."/>
            <person name="Gordon D."/>
            <person name="Auger K."/>
            <person name="Wright D."/>
            <person name="Collins J."/>
            <person name="Raisen C."/>
            <person name="Dyer L."/>
            <person name="Leung K."/>
            <person name="Robertson L."/>
            <person name="Ambridge K."/>
            <person name="Leongamornlert D."/>
            <person name="McGuire S."/>
            <person name="Gilderthorp R."/>
            <person name="Griffiths C."/>
            <person name="Manthravadi D."/>
            <person name="Nichol S."/>
            <person name="Barker G."/>
            <person name="Whitehead S."/>
            <person name="Kay M."/>
            <person name="Brown J."/>
            <person name="Murnane C."/>
            <person name="Gray E."/>
            <person name="Humphries M."/>
            <person name="Sycamore N."/>
            <person name="Barker D."/>
            <person name="Saunders D."/>
            <person name="Wallis J."/>
            <person name="Babbage A."/>
            <person name="Hammond S."/>
            <person name="Mashreghi-Mohammadi M."/>
            <person name="Barr L."/>
            <person name="Martin S."/>
            <person name="Wray P."/>
            <person name="Ellington A."/>
            <person name="Matthews N."/>
            <person name="Ellwood M."/>
            <person name="Woodmansey R."/>
            <person name="Clark G."/>
            <person name="Cooper J."/>
            <person name="Cooper J."/>
            <person name="Tromans A."/>
            <person name="Grafham D."/>
            <person name="Skuce C."/>
            <person name="Pandian R."/>
            <person name="Andrews R."/>
            <person name="Harrison E."/>
            <person name="Kimberley A."/>
            <person name="Garnett J."/>
            <person name="Fosker N."/>
            <person name="Hall R."/>
            <person name="Garner P."/>
            <person name="Kelly D."/>
            <person name="Bird C."/>
            <person name="Palmer S."/>
            <person name="Gehring I."/>
            <person name="Berger A."/>
            <person name="Dooley C.M."/>
            <person name="Ersan-Urun Z."/>
            <person name="Eser C."/>
            <person name="Geiger H."/>
            <person name="Geisler M."/>
            <person name="Karotki L."/>
            <person name="Kirn A."/>
            <person name="Konantz J."/>
            <person name="Konantz M."/>
            <person name="Oberlander M."/>
            <person name="Rudolph-Geiger S."/>
            <person name="Teucke M."/>
            <person name="Lanz C."/>
            <person name="Raddatz G."/>
            <person name="Osoegawa K."/>
            <person name="Zhu B."/>
            <person name="Rapp A."/>
            <person name="Widaa S."/>
            <person name="Langford C."/>
            <person name="Yang F."/>
            <person name="Schuster S.C."/>
            <person name="Carter N.P."/>
            <person name="Harrow J."/>
            <person name="Ning Z."/>
            <person name="Herrero J."/>
            <person name="Searle S.M."/>
            <person name="Enright A."/>
            <person name="Geisler R."/>
            <person name="Plasterk R.H."/>
            <person name="Lee C."/>
            <person name="Westerfield M."/>
            <person name="de Jong P.J."/>
            <person name="Zon L.I."/>
            <person name="Postlethwait J.H."/>
            <person name="Nusslein-Volhard C."/>
            <person name="Hubbard T.J."/>
            <person name="Roest Crollius H."/>
            <person name="Rogers J."/>
            <person name="Stemple D.L."/>
        </authorList>
    </citation>
    <scope>NUCLEOTIDE SEQUENCE [LARGE SCALE GENOMIC DNA]</scope>
</reference>
<evidence type="ECO:0007829" key="7">
    <source>
        <dbReference type="PeptideAtlas" id="Q1ED31"/>
    </source>
</evidence>
<dbReference type="SMART" id="SM00239">
    <property type="entry name" value="C2"/>
    <property type="match status" value="1"/>
</dbReference>
<organism evidence="3">
    <name type="scientific">Danio rerio</name>
    <name type="common">Zebrafish</name>
    <name type="synonym">Brachydanio rerio</name>
    <dbReference type="NCBI Taxonomy" id="7955"/>
    <lineage>
        <taxon>Eukaryota</taxon>
        <taxon>Metazoa</taxon>
        <taxon>Chordata</taxon>
        <taxon>Craniata</taxon>
        <taxon>Vertebrata</taxon>
        <taxon>Euteleostomi</taxon>
        <taxon>Actinopterygii</taxon>
        <taxon>Neopterygii</taxon>
        <taxon>Teleostei</taxon>
        <taxon>Ostariophysi</taxon>
        <taxon>Cypriniformes</taxon>
        <taxon>Danionidae</taxon>
        <taxon>Danioninae</taxon>
        <taxon>Danio</taxon>
    </lineage>
</organism>
<dbReference type="SUPFAM" id="SSF49562">
    <property type="entry name" value="C2 domain (Calcium/lipid-binding domain, CaLB)"/>
    <property type="match status" value="1"/>
</dbReference>
<keyword evidence="4" id="KW-1185">Reference proteome</keyword>
<name>Q1ED31_DANRE</name>
<dbReference type="Proteomes" id="UP000000437">
    <property type="component" value="Chromosome 4"/>
</dbReference>
<dbReference type="AGR" id="ZFIN:ZDB-GENE-041210-327"/>
<feature type="domain" description="C2" evidence="2">
    <location>
        <begin position="11"/>
        <end position="124"/>
    </location>
</feature>
<dbReference type="GeneID" id="561089"/>
<reference evidence="3" key="2">
    <citation type="submission" date="2006-06" db="EMBL/GenBank/DDBJ databases">
        <authorList>
            <consortium name="NIH - Zebrafish Gene Collection (ZGC) project"/>
        </authorList>
    </citation>
    <scope>NUCLEOTIDE SEQUENCE [LARGE SCALE MRNA]</scope>
    <source>
        <tissue evidence="3">Larvae</tissue>
    </source>
</reference>
<accession>Q1ED31</accession>
<gene>
    <name evidence="3 5 6" type="primary">si:ch211-240l19.5</name>
    <name evidence="5" type="synonym">zgc:136240</name>
</gene>
<evidence type="ECO:0000313" key="5">
    <source>
        <dbReference type="RefSeq" id="NP_001025323.2"/>
    </source>
</evidence>
<dbReference type="InterPro" id="IPR052784">
    <property type="entry name" value="Perforin-1_pore-forming"/>
</dbReference>
<dbReference type="PANTHER" id="PTHR46096">
    <property type="entry name" value="PERFORIN-1"/>
    <property type="match status" value="1"/>
</dbReference>
<evidence type="ECO:0000259" key="2">
    <source>
        <dbReference type="PROSITE" id="PS50004"/>
    </source>
</evidence>
<evidence type="ECO:0000313" key="3">
    <source>
        <dbReference type="EMBL" id="AAI17573.1"/>
    </source>
</evidence>
<keyword evidence="7" id="KW-1267">Proteomics identification</keyword>
<dbReference type="KEGG" id="dre:561089"/>
<proteinExistence type="evidence at protein level"/>
<sequence>MGVLYDLRLVSLAVLMLAFHLDFGKADVRVFDIHAMDLSGDVIGNKPDPYTKIWCGSTFGGITEFLNGTNNPEWSAEFSFPICKATEILKLEVWDKDLFFDDKLGTCTRTVQYGSFDIPCHLSKGTLFYKYELR</sequence>
<keyword evidence="1 5" id="KW-0732">Signal</keyword>
<dbReference type="PANTHER" id="PTHR46096:SF1">
    <property type="entry name" value="PERFORIN 1.5"/>
    <property type="match status" value="1"/>
</dbReference>
<dbReference type="ZFIN" id="ZDB-GENE-041210-327">
    <property type="gene designation" value="si:ch211-240l19.5"/>
</dbReference>
<evidence type="ECO:0000313" key="6">
    <source>
        <dbReference type="ZFIN" id="ZDB-GENE-041210-327"/>
    </source>
</evidence>